<evidence type="ECO:0000313" key="4">
    <source>
        <dbReference type="Proteomes" id="UP001233271"/>
    </source>
</evidence>
<sequence>MVVWAALAATFVASALALTPNITTEFFITSMSPMVKFEPPGSWIDTYSNFDDSLYEPGVIEAGYPMLFAPHGGRASISYVGTNVTWIAVMPVGADSTVVSPEVDGTAQPAPFMDTMIGGRRVVRWTSNPDIPMGPHTGSFGLTANAPPEAQVELVPVNATFNSYRRYTAVNQTMYLSALDPEVNYTVTITGDEDPTQFLGLTTLTACFLKNPTPEAFVVDATGEAATPYTNGYRGYDPSAYAPGVAQGPMGTPGPSDHRPSQGHFHTM</sequence>
<evidence type="ECO:0000313" key="3">
    <source>
        <dbReference type="EMBL" id="BEI93666.1"/>
    </source>
</evidence>
<name>A0AA48L7S4_9TREE</name>
<dbReference type="Proteomes" id="UP001233271">
    <property type="component" value="Chromosome 6"/>
</dbReference>
<protein>
    <recommendedName>
        <fullName evidence="5">Fibronectin type-III domain-containing protein</fullName>
    </recommendedName>
</protein>
<evidence type="ECO:0000256" key="2">
    <source>
        <dbReference type="SAM" id="SignalP"/>
    </source>
</evidence>
<keyword evidence="4" id="KW-1185">Reference proteome</keyword>
<dbReference type="EMBL" id="AP028217">
    <property type="protein sequence ID" value="BEI93666.1"/>
    <property type="molecule type" value="Genomic_DNA"/>
</dbReference>
<feature type="region of interest" description="Disordered" evidence="1">
    <location>
        <begin position="240"/>
        <end position="268"/>
    </location>
</feature>
<dbReference type="RefSeq" id="XP_060458931.1">
    <property type="nucleotide sequence ID" value="XM_060602548.1"/>
</dbReference>
<reference evidence="3" key="1">
    <citation type="journal article" date="2023" name="BMC Genomics">
        <title>Chromosome-level genome assemblies of Cutaneotrichosporon spp. (Trichosporonales, Basidiomycota) reveal imbalanced evolution between nucleotide sequences and chromosome synteny.</title>
        <authorList>
            <person name="Kobayashi Y."/>
            <person name="Kayamori A."/>
            <person name="Aoki K."/>
            <person name="Shiwa Y."/>
            <person name="Matsutani M."/>
            <person name="Fujita N."/>
            <person name="Sugita T."/>
            <person name="Iwasaki W."/>
            <person name="Tanaka N."/>
            <person name="Takashima M."/>
        </authorList>
    </citation>
    <scope>NUCLEOTIDE SEQUENCE</scope>
    <source>
        <strain evidence="3">HIS019</strain>
    </source>
</reference>
<gene>
    <name evidence="3" type="ORF">CcaverHIS019_0601250</name>
</gene>
<feature type="chain" id="PRO_5041274601" description="Fibronectin type-III domain-containing protein" evidence="2">
    <location>
        <begin position="18"/>
        <end position="268"/>
    </location>
</feature>
<organism evidence="3 4">
    <name type="scientific">Cutaneotrichosporon cavernicola</name>
    <dbReference type="NCBI Taxonomy" id="279322"/>
    <lineage>
        <taxon>Eukaryota</taxon>
        <taxon>Fungi</taxon>
        <taxon>Dikarya</taxon>
        <taxon>Basidiomycota</taxon>
        <taxon>Agaricomycotina</taxon>
        <taxon>Tremellomycetes</taxon>
        <taxon>Trichosporonales</taxon>
        <taxon>Trichosporonaceae</taxon>
        <taxon>Cutaneotrichosporon</taxon>
    </lineage>
</organism>
<feature type="signal peptide" evidence="2">
    <location>
        <begin position="1"/>
        <end position="17"/>
    </location>
</feature>
<proteinExistence type="predicted"/>
<evidence type="ECO:0000256" key="1">
    <source>
        <dbReference type="SAM" id="MobiDB-lite"/>
    </source>
</evidence>
<evidence type="ECO:0008006" key="5">
    <source>
        <dbReference type="Google" id="ProtNLM"/>
    </source>
</evidence>
<dbReference type="KEGG" id="ccac:CcaHIS019_0601250"/>
<dbReference type="AlphaFoldDB" id="A0AA48L7S4"/>
<accession>A0AA48L7S4</accession>
<dbReference type="GeneID" id="85497536"/>
<keyword evidence="2" id="KW-0732">Signal</keyword>